<feature type="transmembrane region" description="Helical" evidence="4">
    <location>
        <begin position="390"/>
        <end position="411"/>
    </location>
</feature>
<dbReference type="AlphaFoldDB" id="A0A516GZI1"/>
<evidence type="ECO:0000256" key="1">
    <source>
        <dbReference type="ARBA" id="ARBA00022692"/>
    </source>
</evidence>
<dbReference type="RefSeq" id="WP_144067919.1">
    <property type="nucleotide sequence ID" value="NZ_CP041636.1"/>
</dbReference>
<evidence type="ECO:0000256" key="2">
    <source>
        <dbReference type="ARBA" id="ARBA00022989"/>
    </source>
</evidence>
<dbReference type="PANTHER" id="PTHR11360">
    <property type="entry name" value="MONOCARBOXYLATE TRANSPORTER"/>
    <property type="match status" value="1"/>
</dbReference>
<evidence type="ECO:0000256" key="3">
    <source>
        <dbReference type="ARBA" id="ARBA00023136"/>
    </source>
</evidence>
<dbReference type="Gene3D" id="1.20.1250.20">
    <property type="entry name" value="MFS general substrate transporter like domains"/>
    <property type="match status" value="2"/>
</dbReference>
<keyword evidence="1 4" id="KW-0812">Transmembrane</keyword>
<evidence type="ECO:0000313" key="6">
    <source>
        <dbReference type="EMBL" id="QDO96938.1"/>
    </source>
</evidence>
<protein>
    <submittedName>
        <fullName evidence="6">MFS transporter</fullName>
    </submittedName>
</protein>
<feature type="transmembrane region" description="Helical" evidence="4">
    <location>
        <begin position="52"/>
        <end position="72"/>
    </location>
</feature>
<evidence type="ECO:0000259" key="5">
    <source>
        <dbReference type="PROSITE" id="PS50850"/>
    </source>
</evidence>
<reference evidence="6 7" key="1">
    <citation type="submission" date="2019-07" db="EMBL/GenBank/DDBJ databases">
        <title>Genome sequencing for Ferrovibrio sp. K5.</title>
        <authorList>
            <person name="Park S.-J."/>
        </authorList>
    </citation>
    <scope>NUCLEOTIDE SEQUENCE [LARGE SCALE GENOMIC DNA]</scope>
    <source>
        <strain evidence="6 7">K5</strain>
    </source>
</reference>
<dbReference type="InterPro" id="IPR050327">
    <property type="entry name" value="Proton-linked_MCT"/>
</dbReference>
<feature type="transmembrane region" description="Helical" evidence="4">
    <location>
        <begin position="140"/>
        <end position="160"/>
    </location>
</feature>
<evidence type="ECO:0000256" key="4">
    <source>
        <dbReference type="SAM" id="Phobius"/>
    </source>
</evidence>
<dbReference type="InterPro" id="IPR011701">
    <property type="entry name" value="MFS"/>
</dbReference>
<proteinExistence type="predicted"/>
<dbReference type="Pfam" id="PF07690">
    <property type="entry name" value="MFS_1"/>
    <property type="match status" value="1"/>
</dbReference>
<dbReference type="PANTHER" id="PTHR11360:SF284">
    <property type="entry name" value="EG:103B4.3 PROTEIN-RELATED"/>
    <property type="match status" value="1"/>
</dbReference>
<feature type="transmembrane region" description="Helical" evidence="4">
    <location>
        <begin position="108"/>
        <end position="128"/>
    </location>
</feature>
<feature type="transmembrane region" description="Helical" evidence="4">
    <location>
        <begin position="172"/>
        <end position="192"/>
    </location>
</feature>
<keyword evidence="7" id="KW-1185">Reference proteome</keyword>
<name>A0A516GZI1_9PROT</name>
<keyword evidence="3 4" id="KW-0472">Membrane</keyword>
<feature type="transmembrane region" description="Helical" evidence="4">
    <location>
        <begin position="12"/>
        <end position="32"/>
    </location>
</feature>
<keyword evidence="2 4" id="KW-1133">Transmembrane helix</keyword>
<feature type="transmembrane region" description="Helical" evidence="4">
    <location>
        <begin position="314"/>
        <end position="336"/>
    </location>
</feature>
<accession>A0A516GZI1</accession>
<gene>
    <name evidence="6" type="ORF">FNB15_06460</name>
</gene>
<feature type="transmembrane region" description="Helical" evidence="4">
    <location>
        <begin position="265"/>
        <end position="293"/>
    </location>
</feature>
<feature type="transmembrane region" description="Helical" evidence="4">
    <location>
        <begin position="236"/>
        <end position="259"/>
    </location>
</feature>
<dbReference type="EMBL" id="CP041636">
    <property type="protein sequence ID" value="QDO96938.1"/>
    <property type="molecule type" value="Genomic_DNA"/>
</dbReference>
<feature type="transmembrane region" description="Helical" evidence="4">
    <location>
        <begin position="84"/>
        <end position="102"/>
    </location>
</feature>
<dbReference type="PROSITE" id="PS50850">
    <property type="entry name" value="MFS"/>
    <property type="match status" value="1"/>
</dbReference>
<sequence>MSIARPRFLGQKYAFLVVAVIFVCLLAAAGLRSSPSVLLVPWEKSFGWSRDTTSLAAAIGIFLYGLVGPFAAALMQSFGIRRTLLCALVLMSGATMLSTLMTEAWHLIATWGVLTGLGSGAIALVMGATITNRWFATNRGLVMGLLTASTATGTLIFIPLLSMLAEMGGWPLVTWTVALAAAALVPLVWWLLPERPGDMGLMPYGATEAAPPAAPAQNPLVFAVAALGRASKKADFWFLFATFWICGFTTNGLVGTHLLSFCGDMGLAVTTAAGVLALMGFFDLFGTTASGWLTDRYDPRKLLFMYYGLRGLSLVYLPYTDFSLASLSIFAVFYGLDWIATVPPTVRLATEAFGERDAPVVFGWIAAGHQLGAASAAFFAGWMRVQQGDYLQAFIIAGVTAVIAAGLSLLIKGRKQAVLATA</sequence>
<dbReference type="InterPro" id="IPR036259">
    <property type="entry name" value="MFS_trans_sf"/>
</dbReference>
<dbReference type="CDD" id="cd17355">
    <property type="entry name" value="MFS_YcxA_like"/>
    <property type="match status" value="1"/>
</dbReference>
<dbReference type="Proteomes" id="UP000317496">
    <property type="component" value="Chromosome"/>
</dbReference>
<dbReference type="GO" id="GO:0022857">
    <property type="term" value="F:transmembrane transporter activity"/>
    <property type="evidence" value="ECO:0007669"/>
    <property type="project" value="InterPro"/>
</dbReference>
<dbReference type="OrthoDB" id="146345at2"/>
<dbReference type="KEGG" id="fer:FNB15_06460"/>
<organism evidence="6 7">
    <name type="scientific">Ferrovibrio terrae</name>
    <dbReference type="NCBI Taxonomy" id="2594003"/>
    <lineage>
        <taxon>Bacteria</taxon>
        <taxon>Pseudomonadati</taxon>
        <taxon>Pseudomonadota</taxon>
        <taxon>Alphaproteobacteria</taxon>
        <taxon>Rhodospirillales</taxon>
        <taxon>Rhodospirillaceae</taxon>
        <taxon>Ferrovibrio</taxon>
    </lineage>
</organism>
<dbReference type="InterPro" id="IPR020846">
    <property type="entry name" value="MFS_dom"/>
</dbReference>
<evidence type="ECO:0000313" key="7">
    <source>
        <dbReference type="Proteomes" id="UP000317496"/>
    </source>
</evidence>
<dbReference type="SUPFAM" id="SSF103473">
    <property type="entry name" value="MFS general substrate transporter"/>
    <property type="match status" value="1"/>
</dbReference>
<feature type="domain" description="Major facilitator superfamily (MFS) profile" evidence="5">
    <location>
        <begin position="16"/>
        <end position="416"/>
    </location>
</feature>